<dbReference type="Gene3D" id="3.10.560.10">
    <property type="entry name" value="Outer membrane lipoprotein wza domain like"/>
    <property type="match status" value="1"/>
</dbReference>
<dbReference type="InterPro" id="IPR049712">
    <property type="entry name" value="Poly_export"/>
</dbReference>
<organism evidence="4 5">
    <name type="scientific">Methylomagnum ishizawai</name>
    <dbReference type="NCBI Taxonomy" id="1760988"/>
    <lineage>
        <taxon>Bacteria</taxon>
        <taxon>Pseudomonadati</taxon>
        <taxon>Pseudomonadota</taxon>
        <taxon>Gammaproteobacteria</taxon>
        <taxon>Methylococcales</taxon>
        <taxon>Methylococcaceae</taxon>
        <taxon>Methylomagnum</taxon>
    </lineage>
</organism>
<feature type="domain" description="Soluble ligand binding" evidence="3">
    <location>
        <begin position="117"/>
        <end position="168"/>
    </location>
</feature>
<dbReference type="InterPro" id="IPR019554">
    <property type="entry name" value="Soluble_ligand-bd"/>
</dbReference>
<protein>
    <submittedName>
        <fullName evidence="4">Polysaccharide export outer membrane protein</fullName>
    </submittedName>
</protein>
<dbReference type="AlphaFoldDB" id="A0A1Y6D3Y5"/>
<dbReference type="Gene3D" id="3.30.1950.10">
    <property type="entry name" value="wza like domain"/>
    <property type="match status" value="1"/>
</dbReference>
<dbReference type="STRING" id="1760988.SAMN02949497_0218"/>
<evidence type="ECO:0000259" key="2">
    <source>
        <dbReference type="Pfam" id="PF02563"/>
    </source>
</evidence>
<dbReference type="Pfam" id="PF02563">
    <property type="entry name" value="Poly_export"/>
    <property type="match status" value="1"/>
</dbReference>
<evidence type="ECO:0000313" key="4">
    <source>
        <dbReference type="EMBL" id="SMF97648.1"/>
    </source>
</evidence>
<name>A0A1Y6D3Y5_9GAMM</name>
<dbReference type="OrthoDB" id="9808421at2"/>
<accession>A0A1Y6D3Y5</accession>
<dbReference type="EMBL" id="FXAM01000003">
    <property type="protein sequence ID" value="SMF97648.1"/>
    <property type="molecule type" value="Genomic_DNA"/>
</dbReference>
<evidence type="ECO:0000259" key="3">
    <source>
        <dbReference type="Pfam" id="PF10531"/>
    </source>
</evidence>
<keyword evidence="5" id="KW-1185">Reference proteome</keyword>
<dbReference type="PANTHER" id="PTHR33619:SF3">
    <property type="entry name" value="POLYSACCHARIDE EXPORT PROTEIN GFCE-RELATED"/>
    <property type="match status" value="1"/>
</dbReference>
<dbReference type="Proteomes" id="UP000192923">
    <property type="component" value="Unassembled WGS sequence"/>
</dbReference>
<dbReference type="PANTHER" id="PTHR33619">
    <property type="entry name" value="POLYSACCHARIDE EXPORT PROTEIN GFCE-RELATED"/>
    <property type="match status" value="1"/>
</dbReference>
<dbReference type="Pfam" id="PF10531">
    <property type="entry name" value="SLBB"/>
    <property type="match status" value="1"/>
</dbReference>
<keyword evidence="1" id="KW-0732">Signal</keyword>
<dbReference type="InterPro" id="IPR003715">
    <property type="entry name" value="Poly_export_N"/>
</dbReference>
<sequence>MAKYTSKYPINFVPSGTLSGLALAVCLLLSLGSKSQADGDYRLNPGDKLEITVWQEENLHAEVTVQPDGTVSFPLAGPIPAAGKTTAEFLEALKQRLAQFIPGPEVNVRLLAAEGNMVYVTGEVAHPGGFTLKRPTDVMQAISLAGGLTEFARKNSIVILRREAGGTTQSLPFAYGDIEDGEGLEANIQLHSGDTIVVP</sequence>
<proteinExistence type="predicted"/>
<feature type="domain" description="Polysaccharide export protein N-terminal" evidence="2">
    <location>
        <begin position="36"/>
        <end position="110"/>
    </location>
</feature>
<gene>
    <name evidence="4" type="ORF">SAMN02949497_0218</name>
</gene>
<dbReference type="GO" id="GO:0015159">
    <property type="term" value="F:polysaccharide transmembrane transporter activity"/>
    <property type="evidence" value="ECO:0007669"/>
    <property type="project" value="InterPro"/>
</dbReference>
<reference evidence="4 5" key="1">
    <citation type="submission" date="2016-12" db="EMBL/GenBank/DDBJ databases">
        <authorList>
            <person name="Song W.-J."/>
            <person name="Kurnit D.M."/>
        </authorList>
    </citation>
    <scope>NUCLEOTIDE SEQUENCE [LARGE SCALE GENOMIC DNA]</scope>
    <source>
        <strain evidence="4 5">175</strain>
    </source>
</reference>
<evidence type="ECO:0000256" key="1">
    <source>
        <dbReference type="ARBA" id="ARBA00022729"/>
    </source>
</evidence>
<evidence type="ECO:0000313" key="5">
    <source>
        <dbReference type="Proteomes" id="UP000192923"/>
    </source>
</evidence>